<gene>
    <name evidence="4" type="ORF">L1049_027021</name>
</gene>
<evidence type="ECO:0000256" key="1">
    <source>
        <dbReference type="PROSITE-ProRule" id="PRU00175"/>
    </source>
</evidence>
<dbReference type="SMART" id="SM00184">
    <property type="entry name" value="RING"/>
    <property type="match status" value="1"/>
</dbReference>
<dbReference type="InterPro" id="IPR001841">
    <property type="entry name" value="Znf_RING"/>
</dbReference>
<dbReference type="Pfam" id="PF13639">
    <property type="entry name" value="zf-RING_2"/>
    <property type="match status" value="1"/>
</dbReference>
<dbReference type="SUPFAM" id="SSF57850">
    <property type="entry name" value="RING/U-box"/>
    <property type="match status" value="1"/>
</dbReference>
<keyword evidence="5" id="KW-1185">Reference proteome</keyword>
<dbReference type="Gene3D" id="3.30.40.10">
    <property type="entry name" value="Zinc/RING finger domain, C3HC4 (zinc finger)"/>
    <property type="match status" value="1"/>
</dbReference>
<sequence length="199" mass="22044">MDSSSMDNEDTKQAARRVAFAQLDQVNSDFALAMALQEQERAFTTLSSIESDGDDDESISSCDDDPFFASPEVEAELEFLEGESSNTEMEMEEDEIDPDELSYEELMALGEIVGEESRGLSAEQISACLCPYICYSVECKTGIDRCVICQVEYGEGEKVVALSCQHPYHLDCISKWLQVKKTCPICSNEVSPPKIARTS</sequence>
<evidence type="ECO:0000313" key="4">
    <source>
        <dbReference type="EMBL" id="KAK9271430.1"/>
    </source>
</evidence>
<dbReference type="PROSITE" id="PS50089">
    <property type="entry name" value="ZF_RING_2"/>
    <property type="match status" value="1"/>
</dbReference>
<feature type="region of interest" description="Disordered" evidence="2">
    <location>
        <begin position="46"/>
        <end position="65"/>
    </location>
</feature>
<protein>
    <recommendedName>
        <fullName evidence="3">RING-type domain-containing protein</fullName>
    </recommendedName>
</protein>
<evidence type="ECO:0000256" key="2">
    <source>
        <dbReference type="SAM" id="MobiDB-lite"/>
    </source>
</evidence>
<name>A0AAP0NGJ7_LIQFO</name>
<accession>A0AAP0NGJ7</accession>
<dbReference type="EMBL" id="JBBPBK010000014">
    <property type="protein sequence ID" value="KAK9271430.1"/>
    <property type="molecule type" value="Genomic_DNA"/>
</dbReference>
<comment type="caution">
    <text evidence="4">The sequence shown here is derived from an EMBL/GenBank/DDBJ whole genome shotgun (WGS) entry which is preliminary data.</text>
</comment>
<keyword evidence="1" id="KW-0479">Metal-binding</keyword>
<feature type="compositionally biased region" description="Acidic residues" evidence="2">
    <location>
        <begin position="51"/>
        <end position="65"/>
    </location>
</feature>
<dbReference type="Proteomes" id="UP001415857">
    <property type="component" value="Unassembled WGS sequence"/>
</dbReference>
<dbReference type="PANTHER" id="PTHR47530">
    <property type="entry name" value="E3 UBIQUITIN LIGASE BIG BROTHER-RELATED"/>
    <property type="match status" value="1"/>
</dbReference>
<evidence type="ECO:0000259" key="3">
    <source>
        <dbReference type="PROSITE" id="PS50089"/>
    </source>
</evidence>
<feature type="domain" description="RING-type" evidence="3">
    <location>
        <begin position="146"/>
        <end position="187"/>
    </location>
</feature>
<organism evidence="4 5">
    <name type="scientific">Liquidambar formosana</name>
    <name type="common">Formosan gum</name>
    <dbReference type="NCBI Taxonomy" id="63359"/>
    <lineage>
        <taxon>Eukaryota</taxon>
        <taxon>Viridiplantae</taxon>
        <taxon>Streptophyta</taxon>
        <taxon>Embryophyta</taxon>
        <taxon>Tracheophyta</taxon>
        <taxon>Spermatophyta</taxon>
        <taxon>Magnoliopsida</taxon>
        <taxon>eudicotyledons</taxon>
        <taxon>Gunneridae</taxon>
        <taxon>Pentapetalae</taxon>
        <taxon>Saxifragales</taxon>
        <taxon>Altingiaceae</taxon>
        <taxon>Liquidambar</taxon>
    </lineage>
</organism>
<dbReference type="InterPro" id="IPR013083">
    <property type="entry name" value="Znf_RING/FYVE/PHD"/>
</dbReference>
<dbReference type="AlphaFoldDB" id="A0AAP0NGJ7"/>
<keyword evidence="1" id="KW-0863">Zinc-finger</keyword>
<proteinExistence type="predicted"/>
<reference evidence="4 5" key="1">
    <citation type="journal article" date="2024" name="Plant J.">
        <title>Genome sequences and population genomics reveal climatic adaptation and genomic divergence between two closely related sweetgum species.</title>
        <authorList>
            <person name="Xu W.Q."/>
            <person name="Ren C.Q."/>
            <person name="Zhang X.Y."/>
            <person name="Comes H.P."/>
            <person name="Liu X.H."/>
            <person name="Li Y.G."/>
            <person name="Kettle C.J."/>
            <person name="Jalonen R."/>
            <person name="Gaisberger H."/>
            <person name="Ma Y.Z."/>
            <person name="Qiu Y.X."/>
        </authorList>
    </citation>
    <scope>NUCLEOTIDE SEQUENCE [LARGE SCALE GENOMIC DNA]</scope>
    <source>
        <strain evidence="4">Hangzhou</strain>
    </source>
</reference>
<keyword evidence="1" id="KW-0862">Zinc</keyword>
<evidence type="ECO:0000313" key="5">
    <source>
        <dbReference type="Proteomes" id="UP001415857"/>
    </source>
</evidence>
<dbReference type="InterPro" id="IPR043312">
    <property type="entry name" value="AtBBR-like"/>
</dbReference>
<dbReference type="GO" id="GO:0008270">
    <property type="term" value="F:zinc ion binding"/>
    <property type="evidence" value="ECO:0007669"/>
    <property type="project" value="UniProtKB-KW"/>
</dbReference>
<dbReference type="PANTHER" id="PTHR47530:SF4">
    <property type="entry name" value="E3 UBIQUITIN LIGASE BIG BROTHER-RELATED"/>
    <property type="match status" value="1"/>
</dbReference>